<protein>
    <submittedName>
        <fullName evidence="1">Uncharacterized protein</fullName>
    </submittedName>
</protein>
<dbReference type="AlphaFoldDB" id="A0A381NX63"/>
<reference evidence="1" key="1">
    <citation type="submission" date="2018-05" db="EMBL/GenBank/DDBJ databases">
        <authorList>
            <person name="Lanie J.A."/>
            <person name="Ng W.-L."/>
            <person name="Kazmierczak K.M."/>
            <person name="Andrzejewski T.M."/>
            <person name="Davidsen T.M."/>
            <person name="Wayne K.J."/>
            <person name="Tettelin H."/>
            <person name="Glass J.I."/>
            <person name="Rusch D."/>
            <person name="Podicherti R."/>
            <person name="Tsui H.-C.T."/>
            <person name="Winkler M.E."/>
        </authorList>
    </citation>
    <scope>NUCLEOTIDE SEQUENCE</scope>
</reference>
<sequence length="42" mass="4802">MLISVWNWNEDIWVMHLSGSNQTRMTDDAASGTHSSLPPFIR</sequence>
<name>A0A381NX63_9ZZZZ</name>
<proteinExistence type="predicted"/>
<dbReference type="EMBL" id="UINC01000596">
    <property type="protein sequence ID" value="SUZ58073.1"/>
    <property type="molecule type" value="Genomic_DNA"/>
</dbReference>
<evidence type="ECO:0000313" key="1">
    <source>
        <dbReference type="EMBL" id="SUZ58073.1"/>
    </source>
</evidence>
<gene>
    <name evidence="1" type="ORF">METZ01_LOCUS10927</name>
</gene>
<organism evidence="1">
    <name type="scientific">marine metagenome</name>
    <dbReference type="NCBI Taxonomy" id="408172"/>
    <lineage>
        <taxon>unclassified sequences</taxon>
        <taxon>metagenomes</taxon>
        <taxon>ecological metagenomes</taxon>
    </lineage>
</organism>
<accession>A0A381NX63</accession>